<sequence length="40" mass="4445">MATARPHMVFVSLSIFRVLMICPHGRDITECPVNLSGSEE</sequence>
<comment type="caution">
    <text evidence="1">The sequence shown here is derived from an EMBL/GenBank/DDBJ whole genome shotgun (WGS) entry which is preliminary data.</text>
</comment>
<proteinExistence type="predicted"/>
<dbReference type="AlphaFoldDB" id="A0A420NCC0"/>
<reference evidence="1 2" key="1">
    <citation type="journal article" date="2018" name="Sci. Rep.">
        <title>Characterisation of pathogen-specific regions and novel effector candidates in Fusarium oxysporum f. sp. cepae.</title>
        <authorList>
            <person name="Armitage A.D."/>
            <person name="Taylor A."/>
            <person name="Sobczyk M.K."/>
            <person name="Baxter L."/>
            <person name="Greenfield B.P."/>
            <person name="Bates H.J."/>
            <person name="Wilson F."/>
            <person name="Jackson A.C."/>
            <person name="Ott S."/>
            <person name="Harrison R.J."/>
            <person name="Clarkson J.P."/>
        </authorList>
    </citation>
    <scope>NUCLEOTIDE SEQUENCE [LARGE SCALE GENOMIC DNA]</scope>
    <source>
        <strain evidence="1 2">Fo_A13</strain>
    </source>
</reference>
<name>A0A420NCC0_FUSOX</name>
<accession>A0A420NCC0</accession>
<evidence type="ECO:0000313" key="1">
    <source>
        <dbReference type="EMBL" id="RKK77930.1"/>
    </source>
</evidence>
<evidence type="ECO:0000313" key="2">
    <source>
        <dbReference type="Proteomes" id="UP000285084"/>
    </source>
</evidence>
<organism evidence="1 2">
    <name type="scientific">Fusarium oxysporum</name>
    <name type="common">Fusarium vascular wilt</name>
    <dbReference type="NCBI Taxonomy" id="5507"/>
    <lineage>
        <taxon>Eukaryota</taxon>
        <taxon>Fungi</taxon>
        <taxon>Dikarya</taxon>
        <taxon>Ascomycota</taxon>
        <taxon>Pezizomycotina</taxon>
        <taxon>Sordariomycetes</taxon>
        <taxon>Hypocreomycetidae</taxon>
        <taxon>Hypocreales</taxon>
        <taxon>Nectriaceae</taxon>
        <taxon>Fusarium</taxon>
        <taxon>Fusarium oxysporum species complex</taxon>
    </lineage>
</organism>
<protein>
    <submittedName>
        <fullName evidence="1">Uncharacterized protein</fullName>
    </submittedName>
</protein>
<gene>
    <name evidence="1" type="ORF">BFJ69_g5927</name>
</gene>
<dbReference type="EMBL" id="MRCX01000042">
    <property type="protein sequence ID" value="RKK77930.1"/>
    <property type="molecule type" value="Genomic_DNA"/>
</dbReference>
<dbReference type="Proteomes" id="UP000285084">
    <property type="component" value="Unassembled WGS sequence"/>
</dbReference>